<evidence type="ECO:0000313" key="1">
    <source>
        <dbReference type="EMBL" id="CEL73413.1"/>
    </source>
</evidence>
<organism evidence="1">
    <name type="scientific">Toxoplasma gondii (strain ATCC 50861 / VEG)</name>
    <dbReference type="NCBI Taxonomy" id="432359"/>
    <lineage>
        <taxon>Eukaryota</taxon>
        <taxon>Sar</taxon>
        <taxon>Alveolata</taxon>
        <taxon>Apicomplexa</taxon>
        <taxon>Conoidasida</taxon>
        <taxon>Coccidia</taxon>
        <taxon>Eucoccidiorida</taxon>
        <taxon>Eimeriorina</taxon>
        <taxon>Sarcocystidae</taxon>
        <taxon>Toxoplasma</taxon>
    </lineage>
</organism>
<accession>A0A0F7UY27</accession>
<gene>
    <name evidence="1" type="ORF">BN1205_090615</name>
</gene>
<sequence>MRSCAVCRSKAMRILVRPEISR</sequence>
<protein>
    <submittedName>
        <fullName evidence="1">Uncharacterized protein</fullName>
    </submittedName>
</protein>
<dbReference type="EMBL" id="LN714495">
    <property type="protein sequence ID" value="CEL73413.1"/>
    <property type="molecule type" value="Genomic_DNA"/>
</dbReference>
<name>A0A0F7UY27_TOXGV</name>
<reference evidence="1" key="1">
    <citation type="journal article" date="2015" name="PLoS ONE">
        <title>Comprehensive Evaluation of Toxoplasma gondii VEG and Neospora caninum LIV Genomes with Tachyzoite Stage Transcriptome and Proteome Defines Novel Transcript Features.</title>
        <authorList>
            <person name="Ramaprasad A."/>
            <person name="Mourier T."/>
            <person name="Naeem R."/>
            <person name="Malas T.B."/>
            <person name="Moussa E."/>
            <person name="Panigrahi A."/>
            <person name="Vermont S.J."/>
            <person name="Otto T.D."/>
            <person name="Wastling J."/>
            <person name="Pain A."/>
        </authorList>
    </citation>
    <scope>NUCLEOTIDE SEQUENCE</scope>
    <source>
        <strain evidence="1">VEG</strain>
    </source>
</reference>
<proteinExistence type="predicted"/>
<dbReference type="AlphaFoldDB" id="A0A0F7UY27"/>